<dbReference type="OrthoDB" id="97621at2759"/>
<proteinExistence type="predicted"/>
<evidence type="ECO:0000313" key="2">
    <source>
        <dbReference type="Proteomes" id="UP000688947"/>
    </source>
</evidence>
<dbReference type="PANTHER" id="PTHR33939">
    <property type="entry name" value="PROTEIN CBG22215"/>
    <property type="match status" value="1"/>
</dbReference>
<reference evidence="1" key="1">
    <citation type="submission" date="2021-01" db="EMBL/GenBank/DDBJ databases">
        <title>Phytophthora aleatoria, a newly-described species from Pinus radiata is distinct from Phytophthora cactorum isolates based on comparative genomics.</title>
        <authorList>
            <person name="Mcdougal R."/>
            <person name="Panda P."/>
            <person name="Williams N."/>
            <person name="Studholme D.J."/>
        </authorList>
    </citation>
    <scope>NUCLEOTIDE SEQUENCE</scope>
    <source>
        <strain evidence="1">NZFS 3830</strain>
    </source>
</reference>
<gene>
    <name evidence="1" type="ORF">JG687_00000568</name>
</gene>
<dbReference type="AlphaFoldDB" id="A0A8T1V393"/>
<dbReference type="PANTHER" id="PTHR33939:SF1">
    <property type="entry name" value="DUF4371 DOMAIN-CONTAINING PROTEIN"/>
    <property type="match status" value="1"/>
</dbReference>
<dbReference type="Proteomes" id="UP000688947">
    <property type="component" value="Unassembled WGS sequence"/>
</dbReference>
<protein>
    <recommendedName>
        <fullName evidence="3">Tc1-like transposase DDE domain-containing protein</fullName>
    </recommendedName>
</protein>
<evidence type="ECO:0008006" key="3">
    <source>
        <dbReference type="Google" id="ProtNLM"/>
    </source>
</evidence>
<accession>A0A8T1V393</accession>
<comment type="caution">
    <text evidence="1">The sequence shown here is derived from an EMBL/GenBank/DDBJ whole genome shotgun (WGS) entry which is preliminary data.</text>
</comment>
<sequence>MDGASYHKNIINKNPTMDSNRAEMHAGYRRVCFSVKETKSDLMLRITPLKENPKYQAQMIASLHGHFLLYTPPYHPELQPVELIWSMVKGRIARDPPKNGNDAVEKVLDQLGEITRQNWIDVYRHPFKVTRICMYNEHEKTLKSSLCGLKISRLLKLILPCLIYHNLLQFIMM</sequence>
<name>A0A8T1V393_9STRA</name>
<organism evidence="1 2">
    <name type="scientific">Phytophthora cactorum</name>
    <dbReference type="NCBI Taxonomy" id="29920"/>
    <lineage>
        <taxon>Eukaryota</taxon>
        <taxon>Sar</taxon>
        <taxon>Stramenopiles</taxon>
        <taxon>Oomycota</taxon>
        <taxon>Peronosporomycetes</taxon>
        <taxon>Peronosporales</taxon>
        <taxon>Peronosporaceae</taxon>
        <taxon>Phytophthora</taxon>
    </lineage>
</organism>
<evidence type="ECO:0000313" key="1">
    <source>
        <dbReference type="EMBL" id="KAG6974017.1"/>
    </source>
</evidence>
<dbReference type="EMBL" id="JAENGZ010000012">
    <property type="protein sequence ID" value="KAG6974017.1"/>
    <property type="molecule type" value="Genomic_DNA"/>
</dbReference>